<dbReference type="InterPro" id="IPR015813">
    <property type="entry name" value="Pyrv/PenolPyrv_kinase-like_dom"/>
</dbReference>
<organism evidence="1 2">
    <name type="scientific">Mycobacterium colombiense</name>
    <dbReference type="NCBI Taxonomy" id="339268"/>
    <lineage>
        <taxon>Bacteria</taxon>
        <taxon>Bacillati</taxon>
        <taxon>Actinomycetota</taxon>
        <taxon>Actinomycetes</taxon>
        <taxon>Mycobacteriales</taxon>
        <taxon>Mycobacteriaceae</taxon>
        <taxon>Mycobacterium</taxon>
        <taxon>Mycobacterium avium complex (MAC)</taxon>
    </lineage>
</organism>
<keyword evidence="1" id="KW-0456">Lyase</keyword>
<accession>A0A1A0VW28</accession>
<dbReference type="RefSeq" id="WP_064877934.1">
    <property type="nucleotide sequence ID" value="NZ_LZSX01000018.1"/>
</dbReference>
<evidence type="ECO:0000313" key="1">
    <source>
        <dbReference type="EMBL" id="OBB87433.1"/>
    </source>
</evidence>
<dbReference type="Pfam" id="PF13714">
    <property type="entry name" value="PEP_mutase"/>
    <property type="match status" value="1"/>
</dbReference>
<reference evidence="1 2" key="1">
    <citation type="submission" date="2016-06" db="EMBL/GenBank/DDBJ databases">
        <authorList>
            <person name="Kjaerup R.B."/>
            <person name="Dalgaard T.S."/>
            <person name="Juul-Madsen H.R."/>
        </authorList>
    </citation>
    <scope>NUCLEOTIDE SEQUENCE [LARGE SCALE GENOMIC DNA]</scope>
    <source>
        <strain evidence="1 2">852002-51834_SCH5396731</strain>
    </source>
</reference>
<dbReference type="Gene3D" id="6.10.250.2750">
    <property type="match status" value="1"/>
</dbReference>
<dbReference type="AlphaFoldDB" id="A0A1A0VW28"/>
<dbReference type="InterPro" id="IPR040442">
    <property type="entry name" value="Pyrv_kinase-like_dom_sf"/>
</dbReference>
<gene>
    <name evidence="1" type="ORF">A5760_02735</name>
</gene>
<dbReference type="Gene3D" id="3.20.20.60">
    <property type="entry name" value="Phosphoenolpyruvate-binding domains"/>
    <property type="match status" value="1"/>
</dbReference>
<name>A0A1A0VW28_9MYCO</name>
<dbReference type="PANTHER" id="PTHR42905">
    <property type="entry name" value="PHOSPHOENOLPYRUVATE CARBOXYLASE"/>
    <property type="match status" value="1"/>
</dbReference>
<evidence type="ECO:0000313" key="2">
    <source>
        <dbReference type="Proteomes" id="UP000091914"/>
    </source>
</evidence>
<dbReference type="SUPFAM" id="SSF51621">
    <property type="entry name" value="Phosphoenolpyruvate/pyruvate domain"/>
    <property type="match status" value="1"/>
</dbReference>
<dbReference type="OrthoDB" id="9780430at2"/>
<sequence>MDDTERTRRGDEFRRLHAGDEILVLPNPWDIGTARLFANLGFRALATTSAGLAFSLGRRDGDGAVSRDEALEHARAIVGATPLPVTADLENGFGDAPETVAETVRLAGEAGLAGASIEDATYATDAPIFPRELAIERIQAAVEAARALPHPFTLTARSENFIRGRPDLDDTVSRLQAFEAAGADVLYAPGLPDEAALRRVCGSVNRPFNYVAGFGPATFTLVQLKEFGVRRVSIGTSFCRTGLTAVVRAAREVLENGSFDYVDGIHSVADFNELIDPRGSDR</sequence>
<dbReference type="EMBL" id="LZSX01000018">
    <property type="protein sequence ID" value="OBB87433.1"/>
    <property type="molecule type" value="Genomic_DNA"/>
</dbReference>
<dbReference type="GO" id="GO:0016829">
    <property type="term" value="F:lyase activity"/>
    <property type="evidence" value="ECO:0007669"/>
    <property type="project" value="UniProtKB-KW"/>
</dbReference>
<proteinExistence type="predicted"/>
<dbReference type="PANTHER" id="PTHR42905:SF16">
    <property type="entry name" value="CARBOXYPHOSPHONOENOLPYRUVATE PHOSPHONOMUTASE-LIKE PROTEIN (AFU_ORTHOLOGUE AFUA_5G07230)"/>
    <property type="match status" value="1"/>
</dbReference>
<dbReference type="InterPro" id="IPR039556">
    <property type="entry name" value="ICL/PEPM"/>
</dbReference>
<comment type="caution">
    <text evidence="1">The sequence shown here is derived from an EMBL/GenBank/DDBJ whole genome shotgun (WGS) entry which is preliminary data.</text>
</comment>
<dbReference type="CDD" id="cd00377">
    <property type="entry name" value="ICL_PEPM"/>
    <property type="match status" value="1"/>
</dbReference>
<protein>
    <submittedName>
        <fullName evidence="1">2-methylisocitrate lyase</fullName>
    </submittedName>
</protein>
<dbReference type="Proteomes" id="UP000091914">
    <property type="component" value="Unassembled WGS sequence"/>
</dbReference>